<dbReference type="AlphaFoldDB" id="A0A8E2AHQ4"/>
<organism evidence="4 5">
    <name type="scientific">Obba rivulosa</name>
    <dbReference type="NCBI Taxonomy" id="1052685"/>
    <lineage>
        <taxon>Eukaryota</taxon>
        <taxon>Fungi</taxon>
        <taxon>Dikarya</taxon>
        <taxon>Basidiomycota</taxon>
        <taxon>Agaricomycotina</taxon>
        <taxon>Agaricomycetes</taxon>
        <taxon>Polyporales</taxon>
        <taxon>Gelatoporiaceae</taxon>
        <taxon>Obba</taxon>
    </lineage>
</organism>
<gene>
    <name evidence="4" type="ORF">OBBRIDRAFT_799124</name>
</gene>
<dbReference type="GO" id="GO:0005829">
    <property type="term" value="C:cytosol"/>
    <property type="evidence" value="ECO:0007669"/>
    <property type="project" value="UniProtKB-ARBA"/>
</dbReference>
<dbReference type="InterPro" id="IPR036812">
    <property type="entry name" value="NAD(P)_OxRdtase_dom_sf"/>
</dbReference>
<dbReference type="GO" id="GO:0016491">
    <property type="term" value="F:oxidoreductase activity"/>
    <property type="evidence" value="ECO:0007669"/>
    <property type="project" value="UniProtKB-KW"/>
</dbReference>
<dbReference type="OrthoDB" id="1720422at2759"/>
<keyword evidence="2" id="KW-0560">Oxidoreductase</keyword>
<name>A0A8E2AHQ4_9APHY</name>
<protein>
    <submittedName>
        <fullName evidence="4">Aldo/keto reductase</fullName>
    </submittedName>
</protein>
<evidence type="ECO:0000313" key="5">
    <source>
        <dbReference type="Proteomes" id="UP000250043"/>
    </source>
</evidence>
<sequence length="344" mass="38554">MVQDSGVEYRQLGKSGLRVSVPIIGAMSFGSHEWAPWVVDEDVAIPLLKGAWDRGVTTIDTANVYSNGESERVVAKFIKQYNIPRENLIIATKCYGLVHRELGVRTVLHPELQDTRDYVNQSGLSRGAIFNAVDASLKRLETPYIDLLQIHRFDPNTPPEETMKALHDLVQSGKVRYIGASSMRCWQFALLNEVAGLNGWTKFVSMQDEYSLLYREDEREMLAYCKYHGIGVIPWAPLAAGHLARPLGTSTTRVESTKGSPFAPTFRESDKEIINRVEELAKKKGVKMSQIALAWANLKVTSPIVGVSSVERLDDAILKRVELSDEEVKYLEAPYEPRPIRGHA</sequence>
<dbReference type="PANTHER" id="PTHR43364:SF9">
    <property type="entry name" value="OXIDOREDUCTASE"/>
    <property type="match status" value="1"/>
</dbReference>
<accession>A0A8E2AHQ4</accession>
<dbReference type="Pfam" id="PF00248">
    <property type="entry name" value="Aldo_ket_red"/>
    <property type="match status" value="1"/>
</dbReference>
<dbReference type="Gene3D" id="3.20.20.100">
    <property type="entry name" value="NADP-dependent oxidoreductase domain"/>
    <property type="match status" value="1"/>
</dbReference>
<evidence type="ECO:0000313" key="4">
    <source>
        <dbReference type="EMBL" id="OCH84383.1"/>
    </source>
</evidence>
<dbReference type="CDD" id="cd19079">
    <property type="entry name" value="AKR_EcYajO-like"/>
    <property type="match status" value="1"/>
</dbReference>
<feature type="domain" description="NADP-dependent oxidoreductase" evidence="3">
    <location>
        <begin position="23"/>
        <end position="333"/>
    </location>
</feature>
<evidence type="ECO:0000259" key="3">
    <source>
        <dbReference type="Pfam" id="PF00248"/>
    </source>
</evidence>
<dbReference type="EMBL" id="KV722680">
    <property type="protein sequence ID" value="OCH84383.1"/>
    <property type="molecule type" value="Genomic_DNA"/>
</dbReference>
<dbReference type="InterPro" id="IPR050523">
    <property type="entry name" value="AKR_Detox_Biosynth"/>
</dbReference>
<evidence type="ECO:0000256" key="2">
    <source>
        <dbReference type="ARBA" id="ARBA00023002"/>
    </source>
</evidence>
<dbReference type="FunFam" id="3.20.20.100:FF:000004">
    <property type="entry name" value="Oxidoreductase, aldo/keto reductase"/>
    <property type="match status" value="1"/>
</dbReference>
<keyword evidence="1" id="KW-0521">NADP</keyword>
<dbReference type="PANTHER" id="PTHR43364">
    <property type="entry name" value="NADH-SPECIFIC METHYLGLYOXAL REDUCTASE-RELATED"/>
    <property type="match status" value="1"/>
</dbReference>
<dbReference type="SUPFAM" id="SSF51430">
    <property type="entry name" value="NAD(P)-linked oxidoreductase"/>
    <property type="match status" value="1"/>
</dbReference>
<reference evidence="4 5" key="1">
    <citation type="submission" date="2016-07" db="EMBL/GenBank/DDBJ databases">
        <title>Draft genome of the white-rot fungus Obba rivulosa 3A-2.</title>
        <authorList>
            <consortium name="DOE Joint Genome Institute"/>
            <person name="Miettinen O."/>
            <person name="Riley R."/>
            <person name="Acob R."/>
            <person name="Barry K."/>
            <person name="Cullen D."/>
            <person name="De Vries R."/>
            <person name="Hainaut M."/>
            <person name="Hatakka A."/>
            <person name="Henrissat B."/>
            <person name="Hilden K."/>
            <person name="Kuo R."/>
            <person name="Labutti K."/>
            <person name="Lipzen A."/>
            <person name="Makela M.R."/>
            <person name="Sandor L."/>
            <person name="Spatafora J.W."/>
            <person name="Grigoriev I.V."/>
            <person name="Hibbett D.S."/>
        </authorList>
    </citation>
    <scope>NUCLEOTIDE SEQUENCE [LARGE SCALE GENOMIC DNA]</scope>
    <source>
        <strain evidence="4 5">3A-2</strain>
    </source>
</reference>
<dbReference type="Proteomes" id="UP000250043">
    <property type="component" value="Unassembled WGS sequence"/>
</dbReference>
<dbReference type="InterPro" id="IPR023210">
    <property type="entry name" value="NADP_OxRdtase_dom"/>
</dbReference>
<keyword evidence="5" id="KW-1185">Reference proteome</keyword>
<evidence type="ECO:0000256" key="1">
    <source>
        <dbReference type="ARBA" id="ARBA00022857"/>
    </source>
</evidence>
<proteinExistence type="predicted"/>